<dbReference type="AlphaFoldDB" id="A0A9N9JUY4"/>
<comment type="caution">
    <text evidence="1">The sequence shown here is derived from an EMBL/GenBank/DDBJ whole genome shotgun (WGS) entry which is preliminary data.</text>
</comment>
<sequence length="342" mass="39316">MSAIATKIVEKYNLNSKLNISDLSKYTLEFLENLTDDRKRNQARRRLRDGFKFSSEQVSILIPNQRSDKTKTINFVTSDRYQDPISILQGLKEETIGEMAHRIMRDNLSASVVKAEARALANSAPNANAGSLCFSRLRRELKNLGTLFQIIEATKFLDITKDANEIQRDRRKFVKAFERIDYPDHFTLESVKKRLDKYDISILPDLQALADVMIMLCIRPAELTTLRITDAGVTGYAKNRGQPDIPRKFRSMEKNQERDRELLTWIQCAISSGRIDDPGAVYAVVTNRAKNMAHAYTIAGEALWHSCDNHTSPVQNYVVVNYRKRRQKPEEARPFHLYNDDN</sequence>
<organism evidence="1 2">
    <name type="scientific">Dentiscutata erythropus</name>
    <dbReference type="NCBI Taxonomy" id="1348616"/>
    <lineage>
        <taxon>Eukaryota</taxon>
        <taxon>Fungi</taxon>
        <taxon>Fungi incertae sedis</taxon>
        <taxon>Mucoromycota</taxon>
        <taxon>Glomeromycotina</taxon>
        <taxon>Glomeromycetes</taxon>
        <taxon>Diversisporales</taxon>
        <taxon>Gigasporaceae</taxon>
        <taxon>Dentiscutata</taxon>
    </lineage>
</organism>
<evidence type="ECO:0000313" key="1">
    <source>
        <dbReference type="EMBL" id="CAG8792965.1"/>
    </source>
</evidence>
<dbReference type="EMBL" id="CAJVPY010028623">
    <property type="protein sequence ID" value="CAG8792965.1"/>
    <property type="molecule type" value="Genomic_DNA"/>
</dbReference>
<protein>
    <submittedName>
        <fullName evidence="1">15479_t:CDS:1</fullName>
    </submittedName>
</protein>
<keyword evidence="2" id="KW-1185">Reference proteome</keyword>
<gene>
    <name evidence="1" type="ORF">DERYTH_LOCUS21796</name>
</gene>
<name>A0A9N9JUY4_9GLOM</name>
<dbReference type="OrthoDB" id="2380651at2759"/>
<reference evidence="1" key="1">
    <citation type="submission" date="2021-06" db="EMBL/GenBank/DDBJ databases">
        <authorList>
            <person name="Kallberg Y."/>
            <person name="Tangrot J."/>
            <person name="Rosling A."/>
        </authorList>
    </citation>
    <scope>NUCLEOTIDE SEQUENCE</scope>
    <source>
        <strain evidence="1">MA453B</strain>
    </source>
</reference>
<evidence type="ECO:0000313" key="2">
    <source>
        <dbReference type="Proteomes" id="UP000789405"/>
    </source>
</evidence>
<accession>A0A9N9JUY4</accession>
<dbReference type="Proteomes" id="UP000789405">
    <property type="component" value="Unassembled WGS sequence"/>
</dbReference>
<proteinExistence type="predicted"/>